<keyword evidence="3" id="KW-1185">Reference proteome</keyword>
<organism evidence="2 3">
    <name type="scientific">Cercophora scortea</name>
    <dbReference type="NCBI Taxonomy" id="314031"/>
    <lineage>
        <taxon>Eukaryota</taxon>
        <taxon>Fungi</taxon>
        <taxon>Dikarya</taxon>
        <taxon>Ascomycota</taxon>
        <taxon>Pezizomycotina</taxon>
        <taxon>Sordariomycetes</taxon>
        <taxon>Sordariomycetidae</taxon>
        <taxon>Sordariales</taxon>
        <taxon>Lasiosphaeriaceae</taxon>
        <taxon>Cercophora</taxon>
    </lineage>
</organism>
<sequence length="203" mass="22621">MSLARGQLDPCLGAGRETVPPLPPRNRSNNAVANGSRVITASKICCLRREDVQVPGQAHVRMNARRAISRDGSRHTSGSQCRQKREPFSAISSKLEPCPILGLCTEPDDRPTTNSMHSTTSNVDAKDIRPTDPGKKLTRTRRGTRTHSLKIEHHTFESISRSLARYHCASRAWGEAYRFDDKLDRSNCLWFRAGIGFLLRGIS</sequence>
<proteinExistence type="predicted"/>
<name>A0AAE0IWI2_9PEZI</name>
<evidence type="ECO:0000313" key="2">
    <source>
        <dbReference type="EMBL" id="KAK3332260.1"/>
    </source>
</evidence>
<protein>
    <submittedName>
        <fullName evidence="2">Uncharacterized protein</fullName>
    </submittedName>
</protein>
<feature type="region of interest" description="Disordered" evidence="1">
    <location>
        <begin position="106"/>
        <end position="144"/>
    </location>
</feature>
<reference evidence="2" key="2">
    <citation type="submission" date="2023-06" db="EMBL/GenBank/DDBJ databases">
        <authorList>
            <consortium name="Lawrence Berkeley National Laboratory"/>
            <person name="Haridas S."/>
            <person name="Hensen N."/>
            <person name="Bonometti L."/>
            <person name="Westerberg I."/>
            <person name="Brannstrom I.O."/>
            <person name="Guillou S."/>
            <person name="Cros-Aarteil S."/>
            <person name="Calhoun S."/>
            <person name="Kuo A."/>
            <person name="Mondo S."/>
            <person name="Pangilinan J."/>
            <person name="Riley R."/>
            <person name="Labutti K."/>
            <person name="Andreopoulos B."/>
            <person name="Lipzen A."/>
            <person name="Chen C."/>
            <person name="Yanf M."/>
            <person name="Daum C."/>
            <person name="Ng V."/>
            <person name="Clum A."/>
            <person name="Steindorff A."/>
            <person name="Ohm R."/>
            <person name="Martin F."/>
            <person name="Silar P."/>
            <person name="Natvig D."/>
            <person name="Lalanne C."/>
            <person name="Gautier V."/>
            <person name="Ament-Velasquez S.L."/>
            <person name="Kruys A."/>
            <person name="Hutchinson M.I."/>
            <person name="Powell A.J."/>
            <person name="Barry K."/>
            <person name="Miller A.N."/>
            <person name="Grigoriev I.V."/>
            <person name="Debuchy R."/>
            <person name="Gladieux P."/>
            <person name="Thoren M.H."/>
            <person name="Johannesson H."/>
        </authorList>
    </citation>
    <scope>NUCLEOTIDE SEQUENCE</scope>
    <source>
        <strain evidence="2">SMH4131-1</strain>
    </source>
</reference>
<dbReference type="Proteomes" id="UP001286456">
    <property type="component" value="Unassembled WGS sequence"/>
</dbReference>
<feature type="region of interest" description="Disordered" evidence="1">
    <location>
        <begin position="66"/>
        <end position="88"/>
    </location>
</feature>
<comment type="caution">
    <text evidence="2">The sequence shown here is derived from an EMBL/GenBank/DDBJ whole genome shotgun (WGS) entry which is preliminary data.</text>
</comment>
<feature type="compositionally biased region" description="Polar residues" evidence="1">
    <location>
        <begin position="112"/>
        <end position="123"/>
    </location>
</feature>
<reference evidence="2" key="1">
    <citation type="journal article" date="2023" name="Mol. Phylogenet. Evol.">
        <title>Genome-scale phylogeny and comparative genomics of the fungal order Sordariales.</title>
        <authorList>
            <person name="Hensen N."/>
            <person name="Bonometti L."/>
            <person name="Westerberg I."/>
            <person name="Brannstrom I.O."/>
            <person name="Guillou S."/>
            <person name="Cros-Aarteil S."/>
            <person name="Calhoun S."/>
            <person name="Haridas S."/>
            <person name="Kuo A."/>
            <person name="Mondo S."/>
            <person name="Pangilinan J."/>
            <person name="Riley R."/>
            <person name="LaButti K."/>
            <person name="Andreopoulos B."/>
            <person name="Lipzen A."/>
            <person name="Chen C."/>
            <person name="Yan M."/>
            <person name="Daum C."/>
            <person name="Ng V."/>
            <person name="Clum A."/>
            <person name="Steindorff A."/>
            <person name="Ohm R.A."/>
            <person name="Martin F."/>
            <person name="Silar P."/>
            <person name="Natvig D.O."/>
            <person name="Lalanne C."/>
            <person name="Gautier V."/>
            <person name="Ament-Velasquez S.L."/>
            <person name="Kruys A."/>
            <person name="Hutchinson M.I."/>
            <person name="Powell A.J."/>
            <person name="Barry K."/>
            <person name="Miller A.N."/>
            <person name="Grigoriev I.V."/>
            <person name="Debuchy R."/>
            <person name="Gladieux P."/>
            <person name="Hiltunen Thoren M."/>
            <person name="Johannesson H."/>
        </authorList>
    </citation>
    <scope>NUCLEOTIDE SEQUENCE</scope>
    <source>
        <strain evidence="2">SMH4131-1</strain>
    </source>
</reference>
<feature type="compositionally biased region" description="Basic and acidic residues" evidence="1">
    <location>
        <begin position="124"/>
        <end position="135"/>
    </location>
</feature>
<feature type="region of interest" description="Disordered" evidence="1">
    <location>
        <begin position="1"/>
        <end position="31"/>
    </location>
</feature>
<evidence type="ECO:0000313" key="3">
    <source>
        <dbReference type="Proteomes" id="UP001286456"/>
    </source>
</evidence>
<evidence type="ECO:0000256" key="1">
    <source>
        <dbReference type="SAM" id="MobiDB-lite"/>
    </source>
</evidence>
<dbReference type="EMBL" id="JAUEPO010000002">
    <property type="protein sequence ID" value="KAK3332260.1"/>
    <property type="molecule type" value="Genomic_DNA"/>
</dbReference>
<accession>A0AAE0IWI2</accession>
<dbReference type="AlphaFoldDB" id="A0AAE0IWI2"/>
<gene>
    <name evidence="2" type="ORF">B0T19DRAFT_99054</name>
</gene>